<keyword evidence="10" id="KW-1185">Reference proteome</keyword>
<organism evidence="10 11">
    <name type="scientific">Betta splendens</name>
    <name type="common">Siamese fighting fish</name>
    <dbReference type="NCBI Taxonomy" id="158456"/>
    <lineage>
        <taxon>Eukaryota</taxon>
        <taxon>Metazoa</taxon>
        <taxon>Chordata</taxon>
        <taxon>Craniata</taxon>
        <taxon>Vertebrata</taxon>
        <taxon>Euteleostomi</taxon>
        <taxon>Actinopterygii</taxon>
        <taxon>Neopterygii</taxon>
        <taxon>Teleostei</taxon>
        <taxon>Neoteleostei</taxon>
        <taxon>Acanthomorphata</taxon>
        <taxon>Anabantaria</taxon>
        <taxon>Anabantiformes</taxon>
        <taxon>Anabantoidei</taxon>
        <taxon>Osphronemidae</taxon>
        <taxon>Betta</taxon>
    </lineage>
</organism>
<dbReference type="InterPro" id="IPR033116">
    <property type="entry name" value="TRYPSIN_SER"/>
</dbReference>
<dbReference type="PROSITE" id="PS00135">
    <property type="entry name" value="TRYPSIN_SER"/>
    <property type="match status" value="1"/>
</dbReference>
<name>A0A9W2Y8L7_BETSP</name>
<keyword evidence="4" id="KW-1015">Disulfide bond</keyword>
<dbReference type="SUPFAM" id="SSF50494">
    <property type="entry name" value="Trypsin-like serine proteases"/>
    <property type="match status" value="1"/>
</dbReference>
<dbReference type="GO" id="GO:0006508">
    <property type="term" value="P:proteolysis"/>
    <property type="evidence" value="ECO:0007669"/>
    <property type="project" value="UniProtKB-KW"/>
</dbReference>
<feature type="region of interest" description="Disordered" evidence="7">
    <location>
        <begin position="9"/>
        <end position="32"/>
    </location>
</feature>
<dbReference type="InterPro" id="IPR018114">
    <property type="entry name" value="TRYPSIN_HIS"/>
</dbReference>
<dbReference type="CDD" id="cd00112">
    <property type="entry name" value="LDLa"/>
    <property type="match status" value="1"/>
</dbReference>
<dbReference type="PRINTS" id="PR00722">
    <property type="entry name" value="CHYMOTRYPSIN"/>
</dbReference>
<evidence type="ECO:0000256" key="5">
    <source>
        <dbReference type="ARBA" id="ARBA00023180"/>
    </source>
</evidence>
<dbReference type="InterPro" id="IPR036772">
    <property type="entry name" value="SRCR-like_dom_sf"/>
</dbReference>
<dbReference type="InterPro" id="IPR036055">
    <property type="entry name" value="LDL_receptor-like_sf"/>
</dbReference>
<dbReference type="GO" id="GO:0004252">
    <property type="term" value="F:serine-type endopeptidase activity"/>
    <property type="evidence" value="ECO:0007669"/>
    <property type="project" value="InterPro"/>
</dbReference>
<dbReference type="InterPro" id="IPR002172">
    <property type="entry name" value="LDrepeatLR_classA_rpt"/>
</dbReference>
<dbReference type="InterPro" id="IPR001314">
    <property type="entry name" value="Peptidase_S1A"/>
</dbReference>
<feature type="domain" description="Peptidase S1" evidence="9">
    <location>
        <begin position="257"/>
        <end position="492"/>
    </location>
</feature>
<keyword evidence="1 6" id="KW-0645">Protease</keyword>
<evidence type="ECO:0000313" key="11">
    <source>
        <dbReference type="RefSeq" id="XP_055370302.1"/>
    </source>
</evidence>
<dbReference type="AlphaFoldDB" id="A0A9W2Y8L7"/>
<feature type="transmembrane region" description="Helical" evidence="8">
    <location>
        <begin position="84"/>
        <end position="103"/>
    </location>
</feature>
<evidence type="ECO:0000313" key="10">
    <source>
        <dbReference type="Proteomes" id="UP000515150"/>
    </source>
</evidence>
<evidence type="ECO:0000256" key="4">
    <source>
        <dbReference type="ARBA" id="ARBA00023157"/>
    </source>
</evidence>
<evidence type="ECO:0000256" key="7">
    <source>
        <dbReference type="SAM" id="MobiDB-lite"/>
    </source>
</evidence>
<dbReference type="PANTHER" id="PTHR24252">
    <property type="entry name" value="ACROSIN-RELATED"/>
    <property type="match status" value="1"/>
</dbReference>
<keyword evidence="8" id="KW-1133">Transmembrane helix</keyword>
<dbReference type="OrthoDB" id="6380398at2759"/>
<dbReference type="CDD" id="cd00190">
    <property type="entry name" value="Tryp_SPc"/>
    <property type="match status" value="1"/>
</dbReference>
<dbReference type="Gene3D" id="2.40.10.10">
    <property type="entry name" value="Trypsin-like serine proteases"/>
    <property type="match status" value="1"/>
</dbReference>
<proteinExistence type="predicted"/>
<reference evidence="11" key="1">
    <citation type="submission" date="2025-08" db="UniProtKB">
        <authorList>
            <consortium name="RefSeq"/>
        </authorList>
    </citation>
    <scope>IDENTIFICATION</scope>
</reference>
<dbReference type="Gene3D" id="3.10.250.10">
    <property type="entry name" value="SRCR-like domain"/>
    <property type="match status" value="1"/>
</dbReference>
<dbReference type="GeneID" id="114867990"/>
<dbReference type="Pfam" id="PF00089">
    <property type="entry name" value="Trypsin"/>
    <property type="match status" value="1"/>
</dbReference>
<keyword evidence="2 6" id="KW-0378">Hydrolase</keyword>
<dbReference type="InterPro" id="IPR001190">
    <property type="entry name" value="SRCR"/>
</dbReference>
<dbReference type="RefSeq" id="XP_055370302.1">
    <property type="nucleotide sequence ID" value="XM_055514327.1"/>
</dbReference>
<dbReference type="FunFam" id="2.40.10.10:FF:000003">
    <property type="entry name" value="Transmembrane serine protease 3"/>
    <property type="match status" value="1"/>
</dbReference>
<dbReference type="Gene3D" id="4.10.400.10">
    <property type="entry name" value="Low-density Lipoprotein Receptor"/>
    <property type="match status" value="1"/>
</dbReference>
<keyword evidence="8" id="KW-0472">Membrane</keyword>
<evidence type="ECO:0000259" key="9">
    <source>
        <dbReference type="PROSITE" id="PS50240"/>
    </source>
</evidence>
<keyword evidence="5" id="KW-0325">Glycoprotein</keyword>
<dbReference type="SUPFAM" id="SSF56487">
    <property type="entry name" value="SRCR-like"/>
    <property type="match status" value="1"/>
</dbReference>
<keyword evidence="8 11" id="KW-0812">Transmembrane</keyword>
<dbReference type="PROSITE" id="PS00134">
    <property type="entry name" value="TRYPSIN_HIS"/>
    <property type="match status" value="1"/>
</dbReference>
<dbReference type="SUPFAM" id="SSF57424">
    <property type="entry name" value="LDL receptor-like module"/>
    <property type="match status" value="1"/>
</dbReference>
<dbReference type="InterPro" id="IPR043504">
    <property type="entry name" value="Peptidase_S1_PA_chymotrypsin"/>
</dbReference>
<evidence type="ECO:0000256" key="8">
    <source>
        <dbReference type="SAM" id="Phobius"/>
    </source>
</evidence>
<evidence type="ECO:0000256" key="2">
    <source>
        <dbReference type="ARBA" id="ARBA00022801"/>
    </source>
</evidence>
<feature type="transmembrane region" description="Helical" evidence="8">
    <location>
        <begin position="53"/>
        <end position="72"/>
    </location>
</feature>
<evidence type="ECO:0000256" key="1">
    <source>
        <dbReference type="ARBA" id="ARBA00022670"/>
    </source>
</evidence>
<keyword evidence="3 6" id="KW-0720">Serine protease</keyword>
<dbReference type="CTD" id="559754"/>
<dbReference type="SMART" id="SM00020">
    <property type="entry name" value="Tryp_SPc"/>
    <property type="match status" value="1"/>
</dbReference>
<evidence type="ECO:0000256" key="3">
    <source>
        <dbReference type="ARBA" id="ARBA00022825"/>
    </source>
</evidence>
<protein>
    <submittedName>
        <fullName evidence="11">Transmembrane protease serine 13a isoform X1</fullName>
    </submittedName>
</protein>
<dbReference type="InterPro" id="IPR009003">
    <property type="entry name" value="Peptidase_S1_PA"/>
</dbReference>
<accession>A0A9W2Y8L7</accession>
<dbReference type="PROSITE" id="PS50240">
    <property type="entry name" value="TRYPSIN_DOM"/>
    <property type="match status" value="1"/>
</dbReference>
<sequence>MARVPARLLPSTHTTSQSVHRRQVPTAKHTQHRPAMVRDPLSPCICPPKTRQWFLLLIVFVCYCLCPAPVSTTTRCCGTKTHCFGGSGLVGFALLALAIWLGVRYGGRLVSMVELDEEDDDHTRDFLPPPKYESCPNSTVECDGVKDCRLGSDETNCVRFGDDDALQVRTSLDARFLPVCYQGWNRSYADQTCAQLGFRRSYASNAAPFRASAGLALTCGPSMPLQSQLHVSSSCPSQEAVSLQCVDCGRTRSASRIIGGAPSQLGQWPWQVSLHFRGSHVCGGVLVSVDFVVTAAHCFPRNVVGALSPENWRVYVGFISLAKLPLPYSVKSILLPDNYNNKTNDMDIALLRLTSPVNLNENLQPVCLPTFDQPLPPGTKCWTSGFGTTVEGSNIVSKYLMDVSVSIIDTPTCNKPQVYGGAVTPNMVCAGEMQGGKDSCQGDSGGPLVCLRNSRWFLVGVTSWGVGCGEKNRPGVYTRVSCLLPWLYRNMQQEKP</sequence>
<evidence type="ECO:0000256" key="6">
    <source>
        <dbReference type="RuleBase" id="RU363034"/>
    </source>
</evidence>
<dbReference type="Proteomes" id="UP000515150">
    <property type="component" value="Chromosome 13"/>
</dbReference>
<dbReference type="InterPro" id="IPR001254">
    <property type="entry name" value="Trypsin_dom"/>
</dbReference>
<dbReference type="GO" id="GO:0016020">
    <property type="term" value="C:membrane"/>
    <property type="evidence" value="ECO:0007669"/>
    <property type="project" value="InterPro"/>
</dbReference>
<dbReference type="Pfam" id="PF15494">
    <property type="entry name" value="SRCR_2"/>
    <property type="match status" value="1"/>
</dbReference>
<gene>
    <name evidence="11" type="primary">tmprss13a</name>
</gene>
<dbReference type="PANTHER" id="PTHR24252:SF27">
    <property type="entry name" value="TRANSMEMBRANE PROTEASE SERINE 3-LIKE"/>
    <property type="match status" value="1"/>
</dbReference>